<evidence type="ECO:0000313" key="2">
    <source>
        <dbReference type="Proteomes" id="UP000323257"/>
    </source>
</evidence>
<dbReference type="InterPro" id="IPR029278">
    <property type="entry name" value="Imm26"/>
</dbReference>
<dbReference type="OrthoDB" id="2218486at2"/>
<reference evidence="1 2" key="1">
    <citation type="submission" date="2019-07" db="EMBL/GenBank/DDBJ databases">
        <title>Genomic Encyclopedia of Type Strains, Phase III (KMG-III): the genomes of soil and plant-associated and newly described type strains.</title>
        <authorList>
            <person name="Whitman W."/>
        </authorList>
    </citation>
    <scope>NUCLEOTIDE SEQUENCE [LARGE SCALE GENOMIC DNA]</scope>
    <source>
        <strain evidence="1 2">BL24</strain>
    </source>
</reference>
<keyword evidence="2" id="KW-1185">Reference proteome</keyword>
<name>A0A5S5C564_9BACL</name>
<accession>A0A5S5C564</accession>
<proteinExistence type="predicted"/>
<dbReference type="EMBL" id="VNHS01000005">
    <property type="protein sequence ID" value="TYP74457.1"/>
    <property type="molecule type" value="Genomic_DNA"/>
</dbReference>
<dbReference type="Proteomes" id="UP000323257">
    <property type="component" value="Unassembled WGS sequence"/>
</dbReference>
<dbReference type="RefSeq" id="WP_148929722.1">
    <property type="nucleotide sequence ID" value="NZ_VNHS01000005.1"/>
</dbReference>
<sequence length="163" mass="19090">MSNEFTELIVMKKSRKKPVVGDVFVIQPKENHYYFGKVIETNIQGKNLNFQGMNLIYMYNCLSHDKEIPDNLDECEFLFSPTVVNFQGWLKGYFETVGNQSVTVKELNVDYGFFDDFETQDKFYNLEGERISHKPKFLDFVGLSSYGYVGRQAHRVLFGKEYQ</sequence>
<protein>
    <submittedName>
        <fullName evidence="1">Immunity protein 26 of polymorphic toxin system</fullName>
    </submittedName>
</protein>
<dbReference type="AlphaFoldDB" id="A0A5S5C564"/>
<gene>
    <name evidence="1" type="ORF">BCM02_1051</name>
</gene>
<dbReference type="Pfam" id="PF15428">
    <property type="entry name" value="Imm26"/>
    <property type="match status" value="1"/>
</dbReference>
<organism evidence="1 2">
    <name type="scientific">Paenibacillus methanolicus</name>
    <dbReference type="NCBI Taxonomy" id="582686"/>
    <lineage>
        <taxon>Bacteria</taxon>
        <taxon>Bacillati</taxon>
        <taxon>Bacillota</taxon>
        <taxon>Bacilli</taxon>
        <taxon>Bacillales</taxon>
        <taxon>Paenibacillaceae</taxon>
        <taxon>Paenibacillus</taxon>
    </lineage>
</organism>
<comment type="caution">
    <text evidence="1">The sequence shown here is derived from an EMBL/GenBank/DDBJ whole genome shotgun (WGS) entry which is preliminary data.</text>
</comment>
<evidence type="ECO:0000313" key="1">
    <source>
        <dbReference type="EMBL" id="TYP74457.1"/>
    </source>
</evidence>